<evidence type="ECO:0000256" key="3">
    <source>
        <dbReference type="ARBA" id="ARBA00022676"/>
    </source>
</evidence>
<feature type="transmembrane region" description="Helical" evidence="5">
    <location>
        <begin position="838"/>
        <end position="858"/>
    </location>
</feature>
<reference evidence="7 8" key="1">
    <citation type="submission" date="2018-09" db="EMBL/GenBank/DDBJ databases">
        <title>Characterization of the phylogenetic diversity of five novel species belonging to the genus Bifidobacterium.</title>
        <authorList>
            <person name="Lugli G.A."/>
            <person name="Duranti S."/>
            <person name="Milani C."/>
        </authorList>
    </citation>
    <scope>NUCLEOTIDE SEQUENCE [LARGE SCALE GENOMIC DNA]</scope>
    <source>
        <strain evidence="7 8">2036B</strain>
    </source>
</reference>
<evidence type="ECO:0000256" key="1">
    <source>
        <dbReference type="ARBA" id="ARBA00004776"/>
    </source>
</evidence>
<accession>A0A430FSP0</accession>
<comment type="pathway">
    <text evidence="1">Cell wall biogenesis; cell wall polysaccharide biosynthesis.</text>
</comment>
<gene>
    <name evidence="7" type="ORF">D2E26_0434</name>
</gene>
<feature type="transmembrane region" description="Helical" evidence="5">
    <location>
        <begin position="807"/>
        <end position="826"/>
    </location>
</feature>
<dbReference type="InterPro" id="IPR001173">
    <property type="entry name" value="Glyco_trans_2-like"/>
</dbReference>
<feature type="transmembrane region" description="Helical" evidence="5">
    <location>
        <begin position="603"/>
        <end position="620"/>
    </location>
</feature>
<comment type="similarity">
    <text evidence="2">Belongs to the glycosyltransferase 2 family.</text>
</comment>
<keyword evidence="5" id="KW-1133">Transmembrane helix</keyword>
<feature type="domain" description="Glycosyltransferase 2-like" evidence="6">
    <location>
        <begin position="205"/>
        <end position="399"/>
    </location>
</feature>
<dbReference type="Gene3D" id="3.90.550.10">
    <property type="entry name" value="Spore Coat Polysaccharide Biosynthesis Protein SpsA, Chain A"/>
    <property type="match status" value="1"/>
</dbReference>
<feature type="transmembrane region" description="Helical" evidence="5">
    <location>
        <begin position="485"/>
        <end position="504"/>
    </location>
</feature>
<feature type="transmembrane region" description="Helical" evidence="5">
    <location>
        <begin position="626"/>
        <end position="645"/>
    </location>
</feature>
<keyword evidence="3" id="KW-0328">Glycosyltransferase</keyword>
<organism evidence="7 8">
    <name type="scientific">Bifidobacterium dolichotidis</name>
    <dbReference type="NCBI Taxonomy" id="2306976"/>
    <lineage>
        <taxon>Bacteria</taxon>
        <taxon>Bacillati</taxon>
        <taxon>Actinomycetota</taxon>
        <taxon>Actinomycetes</taxon>
        <taxon>Bifidobacteriales</taxon>
        <taxon>Bifidobacteriaceae</taxon>
        <taxon>Bifidobacterium</taxon>
    </lineage>
</organism>
<dbReference type="Pfam" id="PF13632">
    <property type="entry name" value="Glyco_trans_2_3"/>
    <property type="match status" value="1"/>
</dbReference>
<evidence type="ECO:0000256" key="2">
    <source>
        <dbReference type="ARBA" id="ARBA00006739"/>
    </source>
</evidence>
<feature type="transmembrane region" description="Helical" evidence="5">
    <location>
        <begin position="1073"/>
        <end position="1091"/>
    </location>
</feature>
<name>A0A430FSP0_9BIFI</name>
<sequence>MGLQERLRIKTPKALQQRQLQSQRSTRAKRITRGISTHRTIPSTKTLYLDKLLTISQPYVNELVDPLRTLVLMSSTGTTEIQQIIAAALASKTFAHCNRVEQKLCAVITVERDMRFLPYTLEALFSQTVLPQSIIVADCSGDTLQGQQLTFDVTALGEGTLTAYPQTVPISIEIVPVGQARSFGDAVTKALRNSSTNPATTSLWLLHDDSRPADAQCLEHLLDAYSNTPTAAILGAKQLDWEGTHLHSVGAYASHHDVRSLVVDGEPDQEQYDTRSDVYAVSLAGALIPAHTLPTSRGINSWFSTYFEAEDFCRRLCVAGKRVVVVPQARIAHRRARFEGVRTKDGRPLTTLDATDPSLQVLHAHQKYVFSDLRVWMWPFAWIALLIASIFLGIRALFRKRPLRAGCRLLLPWLALINISGASAARFRIRQQTRVSSSALQNVTADRSQIRQWKSRRRAFEDQRNDTTLNPLVVRHLHKRALIRWSLALVAALIAFGVVAGLFWNEFRVGWSGGSLYSNTLLPTGASFSQLMQAATTPWVFGVGTGVPAPPTPWLFVLALFSLFTGGNVPMALSLMFFAAAPIMVLSFWALAGVATRSDLVRTLISLAWFGLALAFGLFSSANLPMLTVFMFLPAAFAFTFKAVGMYRTEQPVNPRTSVQCAAISALLFMLPVAAEPQLLLALVVIFVAFLIFVRRARMMLALIPFPAVFLLAPTLVNSVRYASIGMWRQLFGSVIVPSAADTGHSSAPSAPFIVMRAFGLTHLDPHMSVRSTDFAALLAVAAFLVLAIIAFIALLRPSLIRPSRIVWTVVLCGLLLSLASSSVVVGLDTSGQISGSVLPGMALVALGLLTAVALMAGASTAQFSQFAKPRAHHSASAVATKSVISVLIAASLAACGLLGFRTAYSNGIGYTTGGLPVIAQDYLSDNPDRRVLALSAHSMTSVEYAVMHTSRGDLVDASAAWRVREAFSHEPTNEDDHIADLSARLLAMADDDALTDLSNMGFGGIYVVVDGSQTSSKQASEQLLANLTSTGSARNIVNSEQGSYFRIISGEATGPQVDTAWQRHAESSPWRIAWLWCLGIITALYLVVSIPRRRVNMEGNES</sequence>
<feature type="transmembrane region" description="Helical" evidence="5">
    <location>
        <begin position="701"/>
        <end position="723"/>
    </location>
</feature>
<feature type="transmembrane region" description="Helical" evidence="5">
    <location>
        <begin position="775"/>
        <end position="795"/>
    </location>
</feature>
<evidence type="ECO:0000313" key="8">
    <source>
        <dbReference type="Proteomes" id="UP000287609"/>
    </source>
</evidence>
<dbReference type="GO" id="GO:0016757">
    <property type="term" value="F:glycosyltransferase activity"/>
    <property type="evidence" value="ECO:0007669"/>
    <property type="project" value="UniProtKB-KW"/>
</dbReference>
<dbReference type="PANTHER" id="PTHR43179">
    <property type="entry name" value="RHAMNOSYLTRANSFERASE WBBL"/>
    <property type="match status" value="1"/>
</dbReference>
<dbReference type="InterPro" id="IPR029044">
    <property type="entry name" value="Nucleotide-diphossugar_trans"/>
</dbReference>
<keyword evidence="8" id="KW-1185">Reference proteome</keyword>
<evidence type="ECO:0000259" key="6">
    <source>
        <dbReference type="Pfam" id="PF13632"/>
    </source>
</evidence>
<evidence type="ECO:0000256" key="4">
    <source>
        <dbReference type="ARBA" id="ARBA00022679"/>
    </source>
</evidence>
<feature type="transmembrane region" description="Helical" evidence="5">
    <location>
        <begin position="375"/>
        <end position="398"/>
    </location>
</feature>
<keyword evidence="4 7" id="KW-0808">Transferase</keyword>
<feature type="transmembrane region" description="Helical" evidence="5">
    <location>
        <begin position="571"/>
        <end position="591"/>
    </location>
</feature>
<evidence type="ECO:0000256" key="5">
    <source>
        <dbReference type="SAM" id="Phobius"/>
    </source>
</evidence>
<evidence type="ECO:0000313" key="7">
    <source>
        <dbReference type="EMBL" id="RSX55871.1"/>
    </source>
</evidence>
<proteinExistence type="inferred from homology"/>
<keyword evidence="5" id="KW-0812">Transmembrane</keyword>
<dbReference type="Proteomes" id="UP000287609">
    <property type="component" value="Unassembled WGS sequence"/>
</dbReference>
<dbReference type="AlphaFoldDB" id="A0A430FSP0"/>
<comment type="caution">
    <text evidence="7">The sequence shown here is derived from an EMBL/GenBank/DDBJ whole genome shotgun (WGS) entry which is preliminary data.</text>
</comment>
<feature type="transmembrane region" description="Helical" evidence="5">
    <location>
        <begin position="879"/>
        <end position="901"/>
    </location>
</feature>
<protein>
    <submittedName>
        <fullName evidence="7">Glycosyl transferase family 2</fullName>
    </submittedName>
</protein>
<dbReference type="EMBL" id="QXGM01000001">
    <property type="protein sequence ID" value="RSX55871.1"/>
    <property type="molecule type" value="Genomic_DNA"/>
</dbReference>
<dbReference type="SUPFAM" id="SSF53448">
    <property type="entry name" value="Nucleotide-diphospho-sugar transferases"/>
    <property type="match status" value="1"/>
</dbReference>
<dbReference type="PANTHER" id="PTHR43179:SF12">
    <property type="entry name" value="GALACTOFURANOSYLTRANSFERASE GLFT2"/>
    <property type="match status" value="1"/>
</dbReference>
<feature type="transmembrane region" description="Helical" evidence="5">
    <location>
        <begin position="679"/>
        <end position="694"/>
    </location>
</feature>
<keyword evidence="5" id="KW-0472">Membrane</keyword>